<dbReference type="GO" id="GO:0003924">
    <property type="term" value="F:GTPase activity"/>
    <property type="evidence" value="ECO:0007669"/>
    <property type="project" value="UniProtKB-UniRule"/>
</dbReference>
<dbReference type="GO" id="GO:0009267">
    <property type="term" value="P:cellular response to starvation"/>
    <property type="evidence" value="ECO:0007669"/>
    <property type="project" value="TreeGrafter"/>
</dbReference>
<dbReference type="PANTHER" id="PTHR11259">
    <property type="entry name" value="RAS-RELATED GTP BINDING RAG/GTR YEAST"/>
    <property type="match status" value="1"/>
</dbReference>
<protein>
    <recommendedName>
        <fullName evidence="4">GTP-binding protein</fullName>
    </recommendedName>
</protein>
<dbReference type="Gene3D" id="3.30.450.190">
    <property type="match status" value="1"/>
</dbReference>
<dbReference type="PANTHER" id="PTHR11259:SF1">
    <property type="entry name" value="RAS-RELATED GTP-BINDING PROTEIN"/>
    <property type="match status" value="1"/>
</dbReference>
<keyword evidence="3 4" id="KW-0342">GTP-binding</keyword>
<organism evidence="6">
    <name type="scientific">Phaffia rhodozyma</name>
    <name type="common">Yeast</name>
    <name type="synonym">Xanthophyllomyces dendrorhous</name>
    <dbReference type="NCBI Taxonomy" id="264483"/>
    <lineage>
        <taxon>Eukaryota</taxon>
        <taxon>Fungi</taxon>
        <taxon>Dikarya</taxon>
        <taxon>Basidiomycota</taxon>
        <taxon>Agaricomycotina</taxon>
        <taxon>Tremellomycetes</taxon>
        <taxon>Cystofilobasidiales</taxon>
        <taxon>Mrakiaceae</taxon>
        <taxon>Phaffia</taxon>
    </lineage>
</organism>
<dbReference type="SUPFAM" id="SSF52540">
    <property type="entry name" value="P-loop containing nucleoside triphosphate hydrolases"/>
    <property type="match status" value="1"/>
</dbReference>
<evidence type="ECO:0000256" key="1">
    <source>
        <dbReference type="ARBA" id="ARBA00007756"/>
    </source>
</evidence>
<keyword evidence="2 4" id="KW-0547">Nucleotide-binding</keyword>
<dbReference type="GO" id="GO:0005525">
    <property type="term" value="F:GTP binding"/>
    <property type="evidence" value="ECO:0007669"/>
    <property type="project" value="UniProtKB-UniRule"/>
</dbReference>
<dbReference type="AlphaFoldDB" id="A0A0F7SJQ1"/>
<dbReference type="Gene3D" id="3.40.50.300">
    <property type="entry name" value="P-loop containing nucleotide triphosphate hydrolases"/>
    <property type="match status" value="2"/>
</dbReference>
<dbReference type="GO" id="GO:1990131">
    <property type="term" value="C:Gtr1-Gtr2 GTPase complex"/>
    <property type="evidence" value="ECO:0007669"/>
    <property type="project" value="UniProtKB-UniRule"/>
</dbReference>
<evidence type="ECO:0000313" key="6">
    <source>
        <dbReference type="EMBL" id="CDZ98685.1"/>
    </source>
</evidence>
<dbReference type="InterPro" id="IPR006762">
    <property type="entry name" value="Gtr1_RagA"/>
</dbReference>
<evidence type="ECO:0000256" key="4">
    <source>
        <dbReference type="RuleBase" id="RU367014"/>
    </source>
</evidence>
<comment type="subunit">
    <text evidence="4">Component of the GSE complex.</text>
</comment>
<sequence length="401" mass="44957">MRQVIFSAEYRPVDTGRLGATVDVESTNVRLFNNLHLNVWDCGGQDSYMDNYLFSSAANTFTNVAICVYVFDTKSEEWDKDVEYFESVLDNLRQYSGTSNAESDDEDADGEAGTKKVDPDSLPGVCILINKMDLEDPSERARIEREKRDDLTKKVKARLGGKVMAFGTSIWDESLYKAWSAIIRTLIPNSQRLVAHLSRLCDKAHGAEAVLFERQTFLVVARSRPIPPRVKLDGQLKRPKRIHAEDWSVVGEEESSNPIDGTVGAWEESETDVGEKKRYEKISEMIRSFRHILNKRIESRWTSWQSNFANCSVAIDEFTSSTYCLILSNDKLAKADFLLGTMKAAQPHFEELSKGTVLLKCPICRTDSGIVYLGESSDDSHSNSNGTGALGLQLSHATIED</sequence>
<reference evidence="6" key="1">
    <citation type="submission" date="2014-08" db="EMBL/GenBank/DDBJ databases">
        <authorList>
            <person name="Sharma Rahul"/>
            <person name="Thines Marco"/>
        </authorList>
    </citation>
    <scope>NUCLEOTIDE SEQUENCE</scope>
</reference>
<dbReference type="GO" id="GO:0010507">
    <property type="term" value="P:negative regulation of autophagy"/>
    <property type="evidence" value="ECO:0007669"/>
    <property type="project" value="TreeGrafter"/>
</dbReference>
<dbReference type="GO" id="GO:1904263">
    <property type="term" value="P:positive regulation of TORC1 signaling"/>
    <property type="evidence" value="ECO:0007669"/>
    <property type="project" value="TreeGrafter"/>
</dbReference>
<name>A0A0F7SJQ1_PHARH</name>
<dbReference type="GO" id="GO:0000329">
    <property type="term" value="C:fungal-type vacuole membrane"/>
    <property type="evidence" value="ECO:0007669"/>
    <property type="project" value="TreeGrafter"/>
</dbReference>
<dbReference type="EMBL" id="LN483345">
    <property type="protein sequence ID" value="CDZ98685.1"/>
    <property type="molecule type" value="Genomic_DNA"/>
</dbReference>
<dbReference type="InterPro" id="IPR027417">
    <property type="entry name" value="P-loop_NTPase"/>
</dbReference>
<comment type="similarity">
    <text evidence="1 4">Belongs to the GTR/RAG GTP-binding protein family.</text>
</comment>
<evidence type="ECO:0000256" key="2">
    <source>
        <dbReference type="ARBA" id="ARBA00022741"/>
    </source>
</evidence>
<proteinExistence type="inferred from homology"/>
<feature type="region of interest" description="Disordered" evidence="5">
    <location>
        <begin position="96"/>
        <end position="119"/>
    </location>
</feature>
<evidence type="ECO:0000256" key="5">
    <source>
        <dbReference type="SAM" id="MobiDB-lite"/>
    </source>
</evidence>
<dbReference type="GO" id="GO:0005634">
    <property type="term" value="C:nucleus"/>
    <property type="evidence" value="ECO:0007669"/>
    <property type="project" value="TreeGrafter"/>
</dbReference>
<dbReference type="Pfam" id="PF04670">
    <property type="entry name" value="Gtr1_RagA"/>
    <property type="match status" value="2"/>
</dbReference>
<evidence type="ECO:0000256" key="3">
    <source>
        <dbReference type="ARBA" id="ARBA00023134"/>
    </source>
</evidence>
<accession>A0A0F7SJQ1</accession>
<comment type="function">
    <text evidence="4">GTPase involved in activation of the TORC1 signaling pathway, which promotes growth and represses autophagy in nutrient-rich conditions.</text>
</comment>